<proteinExistence type="predicted"/>
<dbReference type="EMBL" id="JXSQ01000006">
    <property type="protein sequence ID" value="KIP52815.1"/>
    <property type="molecule type" value="Genomic_DNA"/>
</dbReference>
<gene>
    <name evidence="1" type="ORF">SD72_06240</name>
</gene>
<organism evidence="1 2">
    <name type="scientific">Leucobacter komagatae</name>
    <dbReference type="NCBI Taxonomy" id="55969"/>
    <lineage>
        <taxon>Bacteria</taxon>
        <taxon>Bacillati</taxon>
        <taxon>Actinomycetota</taxon>
        <taxon>Actinomycetes</taxon>
        <taxon>Micrococcales</taxon>
        <taxon>Microbacteriaceae</taxon>
        <taxon>Leucobacter</taxon>
    </lineage>
</organism>
<reference evidence="1 2" key="1">
    <citation type="submission" date="2015-01" db="EMBL/GenBank/DDBJ databases">
        <title>Draft genome sequence of Leucobacter komagatae strain VKM ST2845.</title>
        <authorList>
            <person name="Karlyshev A.V."/>
            <person name="Kudryashova E.B."/>
        </authorList>
    </citation>
    <scope>NUCLEOTIDE SEQUENCE [LARGE SCALE GENOMIC DNA]</scope>
    <source>
        <strain evidence="1 2">VKM ST2845</strain>
    </source>
</reference>
<keyword evidence="2" id="KW-1185">Reference proteome</keyword>
<evidence type="ECO:0000313" key="2">
    <source>
        <dbReference type="Proteomes" id="UP000032120"/>
    </source>
</evidence>
<evidence type="ECO:0000313" key="1">
    <source>
        <dbReference type="EMBL" id="KIP52815.1"/>
    </source>
</evidence>
<accession>A0A0D0H6K1</accession>
<dbReference type="AlphaFoldDB" id="A0A0D0H6K1"/>
<comment type="caution">
    <text evidence="1">The sequence shown here is derived from an EMBL/GenBank/DDBJ whole genome shotgun (WGS) entry which is preliminary data.</text>
</comment>
<sequence length="86" mass="9203">MAAAATLKSTRARSMPEREFAHRASSWVTVMRSSITNRKTIDPSVYVQVAFTPAKGAAVFGWAAISVSIGPLLRELIPSAVRSGNV</sequence>
<name>A0A0D0H6K1_9MICO</name>
<dbReference type="Proteomes" id="UP000032120">
    <property type="component" value="Unassembled WGS sequence"/>
</dbReference>
<protein>
    <submittedName>
        <fullName evidence="1">Uncharacterized protein</fullName>
    </submittedName>
</protein>